<dbReference type="InterPro" id="IPR051213">
    <property type="entry name" value="START_lipid_transfer"/>
</dbReference>
<dbReference type="InterPro" id="IPR023393">
    <property type="entry name" value="START-like_dom_sf"/>
</dbReference>
<reference evidence="3 4" key="1">
    <citation type="journal article" date="2022" name="bioRxiv">
        <title>Genomics of Preaxostyla Flagellates Illuminates Evolutionary Transitions and the Path Towards Mitochondrial Loss.</title>
        <authorList>
            <person name="Novak L.V.F."/>
            <person name="Treitli S.C."/>
            <person name="Pyrih J."/>
            <person name="Halakuc P."/>
            <person name="Pipaliya S.V."/>
            <person name="Vacek V."/>
            <person name="Brzon O."/>
            <person name="Soukal P."/>
            <person name="Eme L."/>
            <person name="Dacks J.B."/>
            <person name="Karnkowska A."/>
            <person name="Elias M."/>
            <person name="Hampl V."/>
        </authorList>
    </citation>
    <scope>NUCLEOTIDE SEQUENCE [LARGE SCALE GENOMIC DNA]</scope>
    <source>
        <strain evidence="3">NAU3</strain>
        <tissue evidence="3">Gut</tissue>
    </source>
</reference>
<organism evidence="3 4">
    <name type="scientific">Blattamonas nauphoetae</name>
    <dbReference type="NCBI Taxonomy" id="2049346"/>
    <lineage>
        <taxon>Eukaryota</taxon>
        <taxon>Metamonada</taxon>
        <taxon>Preaxostyla</taxon>
        <taxon>Oxymonadida</taxon>
        <taxon>Blattamonas</taxon>
    </lineage>
</organism>
<evidence type="ECO:0000313" key="3">
    <source>
        <dbReference type="EMBL" id="KAK2949613.1"/>
    </source>
</evidence>
<accession>A0ABQ9XAR2</accession>
<dbReference type="PANTHER" id="PTHR19308:SF14">
    <property type="entry name" value="START DOMAIN-CONTAINING PROTEIN"/>
    <property type="match status" value="1"/>
</dbReference>
<keyword evidence="4" id="KW-1185">Reference proteome</keyword>
<dbReference type="PROSITE" id="PS50848">
    <property type="entry name" value="START"/>
    <property type="match status" value="1"/>
</dbReference>
<feature type="domain" description="START" evidence="2">
    <location>
        <begin position="26"/>
        <end position="226"/>
    </location>
</feature>
<dbReference type="Proteomes" id="UP001281761">
    <property type="component" value="Unassembled WGS sequence"/>
</dbReference>
<gene>
    <name evidence="3" type="ORF">BLNAU_15473</name>
</gene>
<dbReference type="PANTHER" id="PTHR19308">
    <property type="entry name" value="PHOSPHATIDYLCHOLINE TRANSFER PROTEIN"/>
    <property type="match status" value="1"/>
</dbReference>
<evidence type="ECO:0000256" key="1">
    <source>
        <dbReference type="SAM" id="MobiDB-lite"/>
    </source>
</evidence>
<dbReference type="CDD" id="cd00177">
    <property type="entry name" value="START"/>
    <property type="match status" value="1"/>
</dbReference>
<dbReference type="InterPro" id="IPR002913">
    <property type="entry name" value="START_lipid-bd_dom"/>
</dbReference>
<comment type="caution">
    <text evidence="3">The sequence shown here is derived from an EMBL/GenBank/DDBJ whole genome shotgun (WGS) entry which is preliminary data.</text>
</comment>
<evidence type="ECO:0000259" key="2">
    <source>
        <dbReference type="PROSITE" id="PS50848"/>
    </source>
</evidence>
<feature type="region of interest" description="Disordered" evidence="1">
    <location>
        <begin position="160"/>
        <end position="197"/>
    </location>
</feature>
<sequence>MDEETVLNALQMEADPDSSGQGGSSWVYVTTTDGVDIFHKSYEKHIGVMGKGFLPDVDPQSLFNFLKKSGNRVSFDSFCSDTNEVDKSSPTSDIVRLCFKLWPGAPRDVLMQRFWKSFQDTTFILASTSTEHKDMPPSPQYLRCDVAVAGVILSHQKILKEKPPKSPAKTQEEEDGDPTEEGGFTPIPDPTHQPPVEEKEEWIEGTEFTYIVVVDTMAWVPETVMRRWSLDYPLLIKNASEEMKKRGR</sequence>
<dbReference type="SUPFAM" id="SSF55961">
    <property type="entry name" value="Bet v1-like"/>
    <property type="match status" value="1"/>
</dbReference>
<proteinExistence type="predicted"/>
<dbReference type="EMBL" id="JARBJD010000153">
    <property type="protein sequence ID" value="KAK2949613.1"/>
    <property type="molecule type" value="Genomic_DNA"/>
</dbReference>
<dbReference type="Pfam" id="PF01852">
    <property type="entry name" value="START"/>
    <property type="match status" value="1"/>
</dbReference>
<protein>
    <recommendedName>
        <fullName evidence="2">START domain-containing protein</fullName>
    </recommendedName>
</protein>
<name>A0ABQ9XAR2_9EUKA</name>
<dbReference type="Gene3D" id="3.30.530.20">
    <property type="match status" value="1"/>
</dbReference>
<evidence type="ECO:0000313" key="4">
    <source>
        <dbReference type="Proteomes" id="UP001281761"/>
    </source>
</evidence>